<dbReference type="Gene3D" id="3.20.20.70">
    <property type="entry name" value="Aldolase class I"/>
    <property type="match status" value="1"/>
</dbReference>
<keyword evidence="6 8" id="KW-0324">Glycolysis</keyword>
<dbReference type="SUPFAM" id="SSF51351">
    <property type="entry name" value="Triosephosphate isomerase (TIM)"/>
    <property type="match status" value="1"/>
</dbReference>
<evidence type="ECO:0000313" key="11">
    <source>
        <dbReference type="Proteomes" id="UP000185674"/>
    </source>
</evidence>
<comment type="subcellular location">
    <subcellularLocation>
        <location evidence="8 9">Cytoplasm</location>
    </subcellularLocation>
</comment>
<evidence type="ECO:0000256" key="6">
    <source>
        <dbReference type="ARBA" id="ARBA00023152"/>
    </source>
</evidence>
<evidence type="ECO:0000256" key="2">
    <source>
        <dbReference type="ARBA" id="ARBA00004939"/>
    </source>
</evidence>
<keyword evidence="4 8" id="KW-0312">Gluconeogenesis</keyword>
<dbReference type="STRING" id="487316.BEN76_14890"/>
<comment type="function">
    <text evidence="8">Involved in the gluconeogenesis. Catalyzes stereospecifically the conversion of dihydroxyacetone phosphate (DHAP) to D-glyceraldehyde-3-phosphate (G3P).</text>
</comment>
<comment type="catalytic activity">
    <reaction evidence="8 9">
        <text>D-glyceraldehyde 3-phosphate = dihydroxyacetone phosphate</text>
        <dbReference type="Rhea" id="RHEA:18585"/>
        <dbReference type="ChEBI" id="CHEBI:57642"/>
        <dbReference type="ChEBI" id="CHEBI:59776"/>
        <dbReference type="EC" id="5.3.1.1"/>
    </reaction>
</comment>
<dbReference type="InterPro" id="IPR022896">
    <property type="entry name" value="TrioseP_Isoase_bac/euk"/>
</dbReference>
<dbReference type="Pfam" id="PF00121">
    <property type="entry name" value="TIM"/>
    <property type="match status" value="1"/>
</dbReference>
<dbReference type="EMBL" id="CP016896">
    <property type="protein sequence ID" value="APV37215.1"/>
    <property type="molecule type" value="Genomic_DNA"/>
</dbReference>
<dbReference type="RefSeq" id="WP_004932474.1">
    <property type="nucleotide sequence ID" value="NZ_BBNM01000014.1"/>
</dbReference>
<dbReference type="HAMAP" id="MF_00147_B">
    <property type="entry name" value="TIM_B"/>
    <property type="match status" value="1"/>
</dbReference>
<evidence type="ECO:0000313" key="10">
    <source>
        <dbReference type="EMBL" id="APV37215.1"/>
    </source>
</evidence>
<evidence type="ECO:0000256" key="8">
    <source>
        <dbReference type="HAMAP-Rule" id="MF_00147"/>
    </source>
</evidence>
<dbReference type="CDD" id="cd00311">
    <property type="entry name" value="TIM"/>
    <property type="match status" value="1"/>
</dbReference>
<dbReference type="PANTHER" id="PTHR21139">
    <property type="entry name" value="TRIOSEPHOSPHATE ISOMERASE"/>
    <property type="match status" value="1"/>
</dbReference>
<feature type="active site" description="Electrophile" evidence="8">
    <location>
        <position position="106"/>
    </location>
</feature>
<feature type="binding site" evidence="8">
    <location>
        <begin position="244"/>
        <end position="245"/>
    </location>
    <ligand>
        <name>substrate</name>
    </ligand>
</feature>
<evidence type="ECO:0000256" key="5">
    <source>
        <dbReference type="ARBA" id="ARBA00022490"/>
    </source>
</evidence>
<evidence type="ECO:0000256" key="9">
    <source>
        <dbReference type="RuleBase" id="RU363013"/>
    </source>
</evidence>
<organism evidence="10 11">
    <name type="scientific">Acinetobacter soli</name>
    <dbReference type="NCBI Taxonomy" id="487316"/>
    <lineage>
        <taxon>Bacteria</taxon>
        <taxon>Pseudomonadati</taxon>
        <taxon>Pseudomonadota</taxon>
        <taxon>Gammaproteobacteria</taxon>
        <taxon>Moraxellales</taxon>
        <taxon>Moraxellaceae</taxon>
        <taxon>Acinetobacter</taxon>
    </lineage>
</organism>
<keyword evidence="7 8" id="KW-0413">Isomerase</keyword>
<name>A0A1P8ELZ3_9GAMM</name>
<feature type="binding site" evidence="8">
    <location>
        <position position="185"/>
    </location>
    <ligand>
        <name>substrate</name>
    </ligand>
</feature>
<comment type="pathway">
    <text evidence="2">Carbohydrate metabolism; erythritol degradation.</text>
</comment>
<comment type="pathway">
    <text evidence="1 8 9">Carbohydrate degradation; glycolysis; D-glyceraldehyde 3-phosphate from glycerone phosphate: step 1/1.</text>
</comment>
<keyword evidence="5 8" id="KW-0963">Cytoplasm</keyword>
<dbReference type="EC" id="5.3.1.1" evidence="8 9"/>
<comment type="subunit">
    <text evidence="8 9">Homodimer.</text>
</comment>
<evidence type="ECO:0000256" key="3">
    <source>
        <dbReference type="ARBA" id="ARBA00007422"/>
    </source>
</evidence>
<evidence type="ECO:0000256" key="1">
    <source>
        <dbReference type="ARBA" id="ARBA00004680"/>
    </source>
</evidence>
<accession>A0A1P8ELZ3</accession>
<evidence type="ECO:0000256" key="7">
    <source>
        <dbReference type="ARBA" id="ARBA00023235"/>
    </source>
</evidence>
<dbReference type="PROSITE" id="PS00171">
    <property type="entry name" value="TIM_1"/>
    <property type="match status" value="1"/>
</dbReference>
<dbReference type="UniPathway" id="UPA00138"/>
<dbReference type="NCBIfam" id="TIGR00419">
    <property type="entry name" value="tim"/>
    <property type="match status" value="1"/>
</dbReference>
<dbReference type="eggNOG" id="COG0149">
    <property type="taxonomic scope" value="Bacteria"/>
</dbReference>
<dbReference type="GeneID" id="67512314"/>
<dbReference type="GO" id="GO:0005829">
    <property type="term" value="C:cytosol"/>
    <property type="evidence" value="ECO:0007669"/>
    <property type="project" value="TreeGrafter"/>
</dbReference>
<dbReference type="GO" id="GO:0046166">
    <property type="term" value="P:glyceraldehyde-3-phosphate biosynthetic process"/>
    <property type="evidence" value="ECO:0007669"/>
    <property type="project" value="TreeGrafter"/>
</dbReference>
<dbReference type="GO" id="GO:0004807">
    <property type="term" value="F:triose-phosphate isomerase activity"/>
    <property type="evidence" value="ECO:0007669"/>
    <property type="project" value="UniProtKB-UniRule"/>
</dbReference>
<dbReference type="GO" id="GO:0006094">
    <property type="term" value="P:gluconeogenesis"/>
    <property type="evidence" value="ECO:0007669"/>
    <property type="project" value="UniProtKB-UniRule"/>
</dbReference>
<dbReference type="Proteomes" id="UP000185674">
    <property type="component" value="Chromosome"/>
</dbReference>
<dbReference type="GO" id="GO:0019563">
    <property type="term" value="P:glycerol catabolic process"/>
    <property type="evidence" value="ECO:0007669"/>
    <property type="project" value="TreeGrafter"/>
</dbReference>
<gene>
    <name evidence="8" type="primary">tpiA</name>
    <name evidence="10" type="ORF">BEN76_14890</name>
</gene>
<dbReference type="InterPro" id="IPR020861">
    <property type="entry name" value="Triosephosphate_isomerase_AS"/>
</dbReference>
<dbReference type="AlphaFoldDB" id="A0A1P8ELZ3"/>
<dbReference type="UniPathway" id="UPA00109">
    <property type="reaction ID" value="UER00189"/>
</dbReference>
<dbReference type="InterPro" id="IPR035990">
    <property type="entry name" value="TIM_sf"/>
</dbReference>
<dbReference type="FunFam" id="3.20.20.70:FF:000016">
    <property type="entry name" value="Triosephosphate isomerase"/>
    <property type="match status" value="1"/>
</dbReference>
<comment type="pathway">
    <text evidence="8 9">Carbohydrate biosynthesis; gluconeogenesis.</text>
</comment>
<feature type="active site" description="Proton acceptor" evidence="8">
    <location>
        <position position="179"/>
    </location>
</feature>
<feature type="binding site" evidence="8">
    <location>
        <position position="223"/>
    </location>
    <ligand>
        <name>substrate</name>
    </ligand>
</feature>
<dbReference type="PROSITE" id="PS51440">
    <property type="entry name" value="TIM_2"/>
    <property type="match status" value="1"/>
</dbReference>
<sequence length="265" mass="28440">MSGSTIIPWVVGNWKMNPQQSTAIQLVQQFKDLLKQQPISEQHCHIGVAPISIALTRIQSELASANRAVATVAQDVSRFAGTGAYTGEVSADLLTDSQIQYVLIGHSERRELLGDQVEILKQKMTHALQAGMTVIYCVGESLEQREQGQAEQVVLQQICDIASVVSAEQWQSQIVIAYEPIWAIGTGRTASPEDAQAIHAKIREGLCQITPAGAQIALLYGGSVKPENAVELAACADINGALVGGASLNAESFYQIAQAFAQTQQ</sequence>
<dbReference type="PANTHER" id="PTHR21139:SF42">
    <property type="entry name" value="TRIOSEPHOSPHATE ISOMERASE"/>
    <property type="match status" value="1"/>
</dbReference>
<evidence type="ECO:0000256" key="4">
    <source>
        <dbReference type="ARBA" id="ARBA00022432"/>
    </source>
</evidence>
<dbReference type="KEGG" id="asol:BEN76_14890"/>
<dbReference type="InterPro" id="IPR000652">
    <property type="entry name" value="Triosephosphate_isomerase"/>
</dbReference>
<feature type="binding site" evidence="8">
    <location>
        <begin position="13"/>
        <end position="15"/>
    </location>
    <ligand>
        <name>substrate</name>
    </ligand>
</feature>
<dbReference type="InterPro" id="IPR013785">
    <property type="entry name" value="Aldolase_TIM"/>
</dbReference>
<reference evidence="10 11" key="1">
    <citation type="submission" date="2016-08" db="EMBL/GenBank/DDBJ databases">
        <title>Complete genome sequence of Acinetobacter baylyi strain GFJ2.</title>
        <authorList>
            <person name="Tabata M."/>
            <person name="Kuboki S."/>
            <person name="Gibu N."/>
            <person name="Kinouchi Y."/>
            <person name="Vangnai A."/>
            <person name="Kasai D."/>
            <person name="Fukuda M."/>
        </authorList>
    </citation>
    <scope>NUCLEOTIDE SEQUENCE [LARGE SCALE GENOMIC DNA]</scope>
    <source>
        <strain evidence="10 11">GFJ2</strain>
    </source>
</reference>
<comment type="similarity">
    <text evidence="3 8 9">Belongs to the triosephosphate isomerase family.</text>
</comment>
<protein>
    <recommendedName>
        <fullName evidence="8 9">Triosephosphate isomerase</fullName>
        <shortName evidence="8">TIM</shortName>
        <shortName evidence="8">TPI</shortName>
        <ecNumber evidence="8 9">5.3.1.1</ecNumber>
    </recommendedName>
    <alternativeName>
        <fullName evidence="8">Triose-phosphate isomerase</fullName>
    </alternativeName>
</protein>
<proteinExistence type="inferred from homology"/>
<dbReference type="GO" id="GO:0006096">
    <property type="term" value="P:glycolytic process"/>
    <property type="evidence" value="ECO:0007669"/>
    <property type="project" value="UniProtKB-UniRule"/>
</dbReference>